<evidence type="ECO:0000313" key="2">
    <source>
        <dbReference type="EMBL" id="WYK01550.1"/>
    </source>
</evidence>
<gene>
    <name evidence="2" type="ORF">A5821_002687</name>
</gene>
<name>A0AAQ3Y5Z1_9ENTE</name>
<reference evidence="3" key="1">
    <citation type="submission" date="2017-05" db="EMBL/GenBank/DDBJ databases">
        <title>The Genome Sequence of EEnterococcus faecalis 9F2_4866.</title>
        <authorList>
            <consortium name="The Broad Institute Genomics Platform"/>
            <consortium name="The Broad Institute Genomic Center for Infectious Diseases"/>
            <person name="Earl A."/>
            <person name="Manson A."/>
            <person name="Schwartman J."/>
            <person name="Gilmore M."/>
            <person name="Abouelleil A."/>
            <person name="Cao P."/>
            <person name="Chapman S."/>
            <person name="Cusick C."/>
            <person name="Shea T."/>
            <person name="Young S."/>
            <person name="Neafsey D."/>
            <person name="Nusbaum C."/>
            <person name="Birren B."/>
        </authorList>
    </citation>
    <scope>NUCLEOTIDE SEQUENCE [LARGE SCALE GENOMIC DNA]</scope>
    <source>
        <strain evidence="3">7F3_DIV0205</strain>
    </source>
</reference>
<organism evidence="2 3">
    <name type="scientific">Candidatus Enterococcus palustris</name>
    <dbReference type="NCBI Taxonomy" id="1834189"/>
    <lineage>
        <taxon>Bacteria</taxon>
        <taxon>Bacillati</taxon>
        <taxon>Bacillota</taxon>
        <taxon>Bacilli</taxon>
        <taxon>Lactobacillales</taxon>
        <taxon>Enterococcaceae</taxon>
        <taxon>Enterococcus</taxon>
    </lineage>
</organism>
<feature type="transmembrane region" description="Helical" evidence="1">
    <location>
        <begin position="63"/>
        <end position="82"/>
    </location>
</feature>
<dbReference type="EMBL" id="CP147244">
    <property type="protein sequence ID" value="WYK01550.1"/>
    <property type="molecule type" value="Genomic_DNA"/>
</dbReference>
<sequence length="216" mass="24777">MSFIGLLSGAILFLLFGIFFLFLSLSTKRKWKIMVSRRVKNKKKRKRIKFLSHRLEKQKKKQFRTSLIFFFLVLLTAGSAAYSRYYQLTNLTADDADSLAKGYYFVGELEKQLKAIDNGANAEKTSKNMRDLSTQLTSVANRNASQGMSVEGQKMLNRHFTMTRNLGINISGQDAGKLEDPAYRESYLKDIQKVVTSQKKVFKEFDVNESALQQKK</sequence>
<evidence type="ECO:0000256" key="1">
    <source>
        <dbReference type="SAM" id="Phobius"/>
    </source>
</evidence>
<reference evidence="2 3" key="2">
    <citation type="submission" date="2024-03" db="EMBL/GenBank/DDBJ databases">
        <title>The Genome Sequence of Enterococcus sp. DIV0205d.</title>
        <authorList>
            <consortium name="The Broad Institute Genomics Platform"/>
            <consortium name="The Broad Institute Microbial Omics Core"/>
            <consortium name="The Broad Institute Genomic Center for Infectious Diseases"/>
            <person name="Earl A."/>
            <person name="Manson A."/>
            <person name="Gilmore M."/>
            <person name="Schwartman J."/>
            <person name="Shea T."/>
            <person name="Abouelleil A."/>
            <person name="Cao P."/>
            <person name="Chapman S."/>
            <person name="Cusick C."/>
            <person name="Young S."/>
            <person name="Neafsey D."/>
            <person name="Nusbaum C."/>
            <person name="Birren B."/>
        </authorList>
    </citation>
    <scope>NUCLEOTIDE SEQUENCE [LARGE SCALE GENOMIC DNA]</scope>
    <source>
        <strain evidence="2 3">7F3_DIV0205</strain>
    </source>
</reference>
<keyword evidence="3" id="KW-1185">Reference proteome</keyword>
<protein>
    <submittedName>
        <fullName evidence="2">Uncharacterized protein</fullName>
    </submittedName>
</protein>
<dbReference type="Proteomes" id="UP000194948">
    <property type="component" value="Chromosome"/>
</dbReference>
<keyword evidence="1" id="KW-0812">Transmembrane</keyword>
<proteinExistence type="predicted"/>
<keyword evidence="1" id="KW-0472">Membrane</keyword>
<dbReference type="AlphaFoldDB" id="A0AAQ3Y5Z1"/>
<accession>A0AAQ3Y5Z1</accession>
<feature type="transmembrane region" description="Helical" evidence="1">
    <location>
        <begin position="6"/>
        <end position="25"/>
    </location>
</feature>
<keyword evidence="1" id="KW-1133">Transmembrane helix</keyword>
<evidence type="ECO:0000313" key="3">
    <source>
        <dbReference type="Proteomes" id="UP000194948"/>
    </source>
</evidence>